<dbReference type="KEGG" id="psco:LY89DRAFT_727460"/>
<evidence type="ECO:0000259" key="2">
    <source>
        <dbReference type="Pfam" id="PF20150"/>
    </source>
</evidence>
<proteinExistence type="predicted"/>
<dbReference type="Pfam" id="PF20150">
    <property type="entry name" value="2EXR"/>
    <property type="match status" value="1"/>
</dbReference>
<name>A0A194XWN7_MOLSC</name>
<dbReference type="RefSeq" id="XP_018078789.1">
    <property type="nucleotide sequence ID" value="XM_018219154.1"/>
</dbReference>
<accession>A0A194XWN7</accession>
<dbReference type="InterPro" id="IPR045518">
    <property type="entry name" value="2EXR"/>
</dbReference>
<dbReference type="Proteomes" id="UP000070700">
    <property type="component" value="Unassembled WGS sequence"/>
</dbReference>
<evidence type="ECO:0000256" key="1">
    <source>
        <dbReference type="SAM" id="MobiDB-lite"/>
    </source>
</evidence>
<evidence type="ECO:0000313" key="3">
    <source>
        <dbReference type="EMBL" id="KUJ24434.1"/>
    </source>
</evidence>
<dbReference type="InParanoid" id="A0A194XWN7"/>
<organism evidence="3 4">
    <name type="scientific">Mollisia scopiformis</name>
    <name type="common">Conifer needle endophyte fungus</name>
    <name type="synonym">Phialocephala scopiformis</name>
    <dbReference type="NCBI Taxonomy" id="149040"/>
    <lineage>
        <taxon>Eukaryota</taxon>
        <taxon>Fungi</taxon>
        <taxon>Dikarya</taxon>
        <taxon>Ascomycota</taxon>
        <taxon>Pezizomycotina</taxon>
        <taxon>Leotiomycetes</taxon>
        <taxon>Helotiales</taxon>
        <taxon>Mollisiaceae</taxon>
        <taxon>Mollisia</taxon>
    </lineage>
</organism>
<keyword evidence="4" id="KW-1185">Reference proteome</keyword>
<feature type="domain" description="2EXR" evidence="2">
    <location>
        <begin position="113"/>
        <end position="144"/>
    </location>
</feature>
<dbReference type="AlphaFoldDB" id="A0A194XWN7"/>
<protein>
    <recommendedName>
        <fullName evidence="2">2EXR domain-containing protein</fullName>
    </recommendedName>
</protein>
<gene>
    <name evidence="3" type="ORF">LY89DRAFT_727460</name>
</gene>
<feature type="compositionally biased region" description="Polar residues" evidence="1">
    <location>
        <begin position="7"/>
        <end position="58"/>
    </location>
</feature>
<dbReference type="GeneID" id="28828880"/>
<reference evidence="3 4" key="1">
    <citation type="submission" date="2015-10" db="EMBL/GenBank/DDBJ databases">
        <title>Full genome of DAOMC 229536 Phialocephala scopiformis, a fungal endophyte of spruce producing the potent anti-insectan compound rugulosin.</title>
        <authorList>
            <consortium name="DOE Joint Genome Institute"/>
            <person name="Walker A.K."/>
            <person name="Frasz S.L."/>
            <person name="Seifert K.A."/>
            <person name="Miller J.D."/>
            <person name="Mondo S.J."/>
            <person name="Labutti K."/>
            <person name="Lipzen A."/>
            <person name="Dockter R."/>
            <person name="Kennedy M."/>
            <person name="Grigoriev I.V."/>
            <person name="Spatafora J.W."/>
        </authorList>
    </citation>
    <scope>NUCLEOTIDE SEQUENCE [LARGE SCALE GENOMIC DNA]</scope>
    <source>
        <strain evidence="3 4">CBS 120377</strain>
    </source>
</reference>
<sequence>MKERNTTKSLNAKSVQSEEALANLNTTMEKSTTLESSHLSSVSTTPTPSGAKTVNKNFSLEGDNLPRLAVSCPTSVNKPSNSQETSSAKQTLSQEVTSDTETTMDNGTPLLEFTLFPELPPELRLRIFHFAAIPEPRDVQLTLAKKTVDGKV</sequence>
<dbReference type="EMBL" id="KQ947404">
    <property type="protein sequence ID" value="KUJ24434.1"/>
    <property type="molecule type" value="Genomic_DNA"/>
</dbReference>
<feature type="region of interest" description="Disordered" evidence="1">
    <location>
        <begin position="1"/>
        <end position="105"/>
    </location>
</feature>
<feature type="compositionally biased region" description="Polar residues" evidence="1">
    <location>
        <begin position="72"/>
        <end position="105"/>
    </location>
</feature>
<evidence type="ECO:0000313" key="4">
    <source>
        <dbReference type="Proteomes" id="UP000070700"/>
    </source>
</evidence>